<evidence type="ECO:0000256" key="1">
    <source>
        <dbReference type="SAM" id="MobiDB-lite"/>
    </source>
</evidence>
<dbReference type="Proteomes" id="UP000317835">
    <property type="component" value="Chromosome"/>
</dbReference>
<feature type="region of interest" description="Disordered" evidence="1">
    <location>
        <begin position="33"/>
        <end position="64"/>
    </location>
</feature>
<organism evidence="2 3">
    <name type="scientific">Tautonia plasticadhaerens</name>
    <dbReference type="NCBI Taxonomy" id="2527974"/>
    <lineage>
        <taxon>Bacteria</taxon>
        <taxon>Pseudomonadati</taxon>
        <taxon>Planctomycetota</taxon>
        <taxon>Planctomycetia</taxon>
        <taxon>Isosphaerales</taxon>
        <taxon>Isosphaeraceae</taxon>
        <taxon>Tautonia</taxon>
    </lineage>
</organism>
<dbReference type="AlphaFoldDB" id="A0A518H3W4"/>
<accession>A0A518H3W4</accession>
<dbReference type="OrthoDB" id="289788at2"/>
<reference evidence="2 3" key="1">
    <citation type="submission" date="2019-02" db="EMBL/GenBank/DDBJ databases">
        <title>Deep-cultivation of Planctomycetes and their phenomic and genomic characterization uncovers novel biology.</title>
        <authorList>
            <person name="Wiegand S."/>
            <person name="Jogler M."/>
            <person name="Boedeker C."/>
            <person name="Pinto D."/>
            <person name="Vollmers J."/>
            <person name="Rivas-Marin E."/>
            <person name="Kohn T."/>
            <person name="Peeters S.H."/>
            <person name="Heuer A."/>
            <person name="Rast P."/>
            <person name="Oberbeckmann S."/>
            <person name="Bunk B."/>
            <person name="Jeske O."/>
            <person name="Meyerdierks A."/>
            <person name="Storesund J.E."/>
            <person name="Kallscheuer N."/>
            <person name="Luecker S."/>
            <person name="Lage O.M."/>
            <person name="Pohl T."/>
            <person name="Merkel B.J."/>
            <person name="Hornburger P."/>
            <person name="Mueller R.-W."/>
            <person name="Bruemmer F."/>
            <person name="Labrenz M."/>
            <person name="Spormann A.M."/>
            <person name="Op den Camp H."/>
            <person name="Overmann J."/>
            <person name="Amann R."/>
            <person name="Jetten M.S.M."/>
            <person name="Mascher T."/>
            <person name="Medema M.H."/>
            <person name="Devos D.P."/>
            <person name="Kaster A.-K."/>
            <person name="Ovreas L."/>
            <person name="Rohde M."/>
            <person name="Galperin M.Y."/>
            <person name="Jogler C."/>
        </authorList>
    </citation>
    <scope>NUCLEOTIDE SEQUENCE [LARGE SCALE GENOMIC DNA]</scope>
    <source>
        <strain evidence="2 3">ElP</strain>
    </source>
</reference>
<gene>
    <name evidence="2" type="ORF">ElP_34430</name>
</gene>
<evidence type="ECO:0000313" key="2">
    <source>
        <dbReference type="EMBL" id="QDV35540.1"/>
    </source>
</evidence>
<sequence>MYPKHVPTPISTRARCPVCRQPVYSRAGIHPQCAERQAEPPRTKVKAAKASEPPAPESVGVEAI</sequence>
<dbReference type="RefSeq" id="WP_145271202.1">
    <property type="nucleotide sequence ID" value="NZ_CP036426.1"/>
</dbReference>
<keyword evidence="3" id="KW-1185">Reference proteome</keyword>
<proteinExistence type="predicted"/>
<evidence type="ECO:0000313" key="3">
    <source>
        <dbReference type="Proteomes" id="UP000317835"/>
    </source>
</evidence>
<name>A0A518H3W4_9BACT</name>
<dbReference type="KEGG" id="tpla:ElP_34430"/>
<dbReference type="EMBL" id="CP036426">
    <property type="protein sequence ID" value="QDV35540.1"/>
    <property type="molecule type" value="Genomic_DNA"/>
</dbReference>
<protein>
    <submittedName>
        <fullName evidence="2">Uncharacterized protein</fullName>
    </submittedName>
</protein>